<comment type="caution">
    <text evidence="2">The sequence shown here is derived from an EMBL/GenBank/DDBJ whole genome shotgun (WGS) entry which is preliminary data.</text>
</comment>
<protein>
    <submittedName>
        <fullName evidence="2">Uncharacterized protein</fullName>
    </submittedName>
</protein>
<name>A0A1Y4DCN0_9BACT</name>
<proteinExistence type="predicted"/>
<dbReference type="Proteomes" id="UP000196368">
    <property type="component" value="Unassembled WGS sequence"/>
</dbReference>
<feature type="chain" id="PRO_5012486425" evidence="1">
    <location>
        <begin position="20"/>
        <end position="202"/>
    </location>
</feature>
<keyword evidence="1" id="KW-0732">Signal</keyword>
<keyword evidence="3" id="KW-1185">Reference proteome</keyword>
<reference evidence="3" key="1">
    <citation type="submission" date="2017-04" db="EMBL/GenBank/DDBJ databases">
        <title>Function of individual gut microbiota members based on whole genome sequencing of pure cultures obtained from chicken caecum.</title>
        <authorList>
            <person name="Medvecky M."/>
            <person name="Cejkova D."/>
            <person name="Polansky O."/>
            <person name="Karasova D."/>
            <person name="Kubasova T."/>
            <person name="Cizek A."/>
            <person name="Rychlik I."/>
        </authorList>
    </citation>
    <scope>NUCLEOTIDE SEQUENCE [LARGE SCALE GENOMIC DNA]</scope>
    <source>
        <strain evidence="3">An273</strain>
    </source>
</reference>
<sequence length="202" mass="22886">MKTVLVLAALAMPIYPAQAGGFFGKKPQVLSWQEALTNANRKVDNEGAASVLGVRVGEHVRRIGLHATLHKHMQDFFQSLRRTGSTEAAARKCQANYELIKQTALRNPLFAHYELTALVPGDFCTLSAQELTRIRRFFQGVQPLEQALAYQKVFLLTLKEGTARMWFVVNPQDKTLTFNYNDPRDLETLDELKTDWKPLLVK</sequence>
<organism evidence="2 3">
    <name type="scientific">Candidatus Avelusimicrobium gallicola</name>
    <dbReference type="NCBI Taxonomy" id="2562704"/>
    <lineage>
        <taxon>Bacteria</taxon>
        <taxon>Pseudomonadati</taxon>
        <taxon>Elusimicrobiota</taxon>
        <taxon>Elusimicrobia</taxon>
        <taxon>Elusimicrobiales</taxon>
        <taxon>Elusimicrobiaceae</taxon>
        <taxon>Candidatus Avelusimicrobium</taxon>
    </lineage>
</organism>
<dbReference type="EMBL" id="NFJD01000002">
    <property type="protein sequence ID" value="OUO56867.1"/>
    <property type="molecule type" value="Genomic_DNA"/>
</dbReference>
<evidence type="ECO:0000313" key="2">
    <source>
        <dbReference type="EMBL" id="OUO56867.1"/>
    </source>
</evidence>
<evidence type="ECO:0000256" key="1">
    <source>
        <dbReference type="SAM" id="SignalP"/>
    </source>
</evidence>
<feature type="signal peptide" evidence="1">
    <location>
        <begin position="1"/>
        <end position="19"/>
    </location>
</feature>
<accession>A0A1Y4DCN0</accession>
<evidence type="ECO:0000313" key="3">
    <source>
        <dbReference type="Proteomes" id="UP000196368"/>
    </source>
</evidence>
<gene>
    <name evidence="2" type="ORF">B5F75_03200</name>
</gene>
<dbReference type="AlphaFoldDB" id="A0A1Y4DCN0"/>